<protein>
    <recommendedName>
        <fullName evidence="2">Pre-C2HC domain-containing protein</fullName>
    </recommendedName>
</protein>
<dbReference type="PANTHER" id="PTHR33273">
    <property type="entry name" value="DOMAIN-CONTAINING PROTEIN, PUTATIVE-RELATED"/>
    <property type="match status" value="1"/>
</dbReference>
<organism evidence="3 4">
    <name type="scientific">Ladona fulva</name>
    <name type="common">Scarce chaser dragonfly</name>
    <name type="synonym">Libellula fulva</name>
    <dbReference type="NCBI Taxonomy" id="123851"/>
    <lineage>
        <taxon>Eukaryota</taxon>
        <taxon>Metazoa</taxon>
        <taxon>Ecdysozoa</taxon>
        <taxon>Arthropoda</taxon>
        <taxon>Hexapoda</taxon>
        <taxon>Insecta</taxon>
        <taxon>Pterygota</taxon>
        <taxon>Palaeoptera</taxon>
        <taxon>Odonata</taxon>
        <taxon>Epiprocta</taxon>
        <taxon>Anisoptera</taxon>
        <taxon>Libelluloidea</taxon>
        <taxon>Libellulidae</taxon>
        <taxon>Ladona</taxon>
    </lineage>
</organism>
<dbReference type="PANTHER" id="PTHR33273:SF2">
    <property type="entry name" value="ENDONUCLEASE_EXONUCLEASE_PHOSPHATASE DOMAIN-CONTAINING PROTEIN"/>
    <property type="match status" value="1"/>
</dbReference>
<reference evidence="3" key="2">
    <citation type="submission" date="2017-10" db="EMBL/GenBank/DDBJ databases">
        <title>Ladona fulva Genome sequencing and assembly.</title>
        <authorList>
            <person name="Murali S."/>
            <person name="Richards S."/>
            <person name="Bandaranaike D."/>
            <person name="Bellair M."/>
            <person name="Blankenburg K."/>
            <person name="Chao H."/>
            <person name="Dinh H."/>
            <person name="Doddapaneni H."/>
            <person name="Dugan-Rocha S."/>
            <person name="Elkadiri S."/>
            <person name="Gnanaolivu R."/>
            <person name="Hernandez B."/>
            <person name="Skinner E."/>
            <person name="Javaid M."/>
            <person name="Lee S."/>
            <person name="Li M."/>
            <person name="Ming W."/>
            <person name="Munidasa M."/>
            <person name="Muniz J."/>
            <person name="Nguyen L."/>
            <person name="Hughes D."/>
            <person name="Osuji N."/>
            <person name="Pu L.-L."/>
            <person name="Puazo M."/>
            <person name="Qu C."/>
            <person name="Quiroz J."/>
            <person name="Raj R."/>
            <person name="Weissenberger G."/>
            <person name="Xin Y."/>
            <person name="Zou X."/>
            <person name="Han Y."/>
            <person name="Worley K."/>
            <person name="Muzny D."/>
            <person name="Gibbs R."/>
        </authorList>
    </citation>
    <scope>NUCLEOTIDE SEQUENCE</scope>
    <source>
        <strain evidence="3">Sampled in the wild</strain>
    </source>
</reference>
<name>A0A8K0PAG0_LADFU</name>
<gene>
    <name evidence="3" type="ORF">J437_LFUL019347</name>
</gene>
<dbReference type="EMBL" id="KZ310554">
    <property type="protein sequence ID" value="KAG8239976.1"/>
    <property type="molecule type" value="Genomic_DNA"/>
</dbReference>
<dbReference type="AlphaFoldDB" id="A0A8K0PAG0"/>
<reference evidence="3" key="1">
    <citation type="submission" date="2013-04" db="EMBL/GenBank/DDBJ databases">
        <authorList>
            <person name="Qu J."/>
            <person name="Murali S.C."/>
            <person name="Bandaranaike D."/>
            <person name="Bellair M."/>
            <person name="Blankenburg K."/>
            <person name="Chao H."/>
            <person name="Dinh H."/>
            <person name="Doddapaneni H."/>
            <person name="Downs B."/>
            <person name="Dugan-Rocha S."/>
            <person name="Elkadiri S."/>
            <person name="Gnanaolivu R.D."/>
            <person name="Hernandez B."/>
            <person name="Javaid M."/>
            <person name="Jayaseelan J.C."/>
            <person name="Lee S."/>
            <person name="Li M."/>
            <person name="Ming W."/>
            <person name="Munidasa M."/>
            <person name="Muniz J."/>
            <person name="Nguyen L."/>
            <person name="Ongeri F."/>
            <person name="Osuji N."/>
            <person name="Pu L.-L."/>
            <person name="Puazo M."/>
            <person name="Qu C."/>
            <person name="Quiroz J."/>
            <person name="Raj R."/>
            <person name="Weissenberger G."/>
            <person name="Xin Y."/>
            <person name="Zou X."/>
            <person name="Han Y."/>
            <person name="Richards S."/>
            <person name="Worley K."/>
            <person name="Muzny D."/>
            <person name="Gibbs R."/>
        </authorList>
    </citation>
    <scope>NUCLEOTIDE SEQUENCE</scope>
    <source>
        <strain evidence="3">Sampled in the wild</strain>
    </source>
</reference>
<feature type="region of interest" description="Disordered" evidence="1">
    <location>
        <begin position="102"/>
        <end position="154"/>
    </location>
</feature>
<keyword evidence="4" id="KW-1185">Reference proteome</keyword>
<feature type="domain" description="Pre-C2HC" evidence="2">
    <location>
        <begin position="801"/>
        <end position="873"/>
    </location>
</feature>
<evidence type="ECO:0000313" key="3">
    <source>
        <dbReference type="EMBL" id="KAG8239976.1"/>
    </source>
</evidence>
<accession>A0A8K0PAG0</accession>
<feature type="compositionally biased region" description="Basic and acidic residues" evidence="1">
    <location>
        <begin position="123"/>
        <end position="132"/>
    </location>
</feature>
<feature type="compositionally biased region" description="Polar residues" evidence="1">
    <location>
        <begin position="103"/>
        <end position="116"/>
    </location>
</feature>
<evidence type="ECO:0000259" key="2">
    <source>
        <dbReference type="Pfam" id="PF07530"/>
    </source>
</evidence>
<feature type="region of interest" description="Disordered" evidence="1">
    <location>
        <begin position="228"/>
        <end position="252"/>
    </location>
</feature>
<dbReference type="Pfam" id="PF07530">
    <property type="entry name" value="PRE_C2HC"/>
    <property type="match status" value="1"/>
</dbReference>
<comment type="caution">
    <text evidence="3">The sequence shown here is derived from an EMBL/GenBank/DDBJ whole genome shotgun (WGS) entry which is preliminary data.</text>
</comment>
<proteinExistence type="predicted"/>
<feature type="non-terminal residue" evidence="3">
    <location>
        <position position="1"/>
    </location>
</feature>
<dbReference type="Proteomes" id="UP000792457">
    <property type="component" value="Unassembled WGS sequence"/>
</dbReference>
<dbReference type="OrthoDB" id="8063754at2759"/>
<evidence type="ECO:0000256" key="1">
    <source>
        <dbReference type="SAM" id="MobiDB-lite"/>
    </source>
</evidence>
<feature type="region of interest" description="Disordered" evidence="1">
    <location>
        <begin position="543"/>
        <end position="571"/>
    </location>
</feature>
<dbReference type="InterPro" id="IPR006579">
    <property type="entry name" value="Pre_C2HC_dom"/>
</dbReference>
<evidence type="ECO:0000313" key="4">
    <source>
        <dbReference type="Proteomes" id="UP000792457"/>
    </source>
</evidence>
<sequence length="887" mass="97383">REIRRQAEVAGCVDSHSVGVSTVERAAGSDGTKNVKGTEPRISANDPVLHLDFSGFNKGQTEPMVISSLNSTSNTNKDDRTILNSNNLITETVARHDPVASAPISSSMMGTNSNREVSAAPNKEPEKSDHRPAVRQAGAGGIEKHRPSKGPPQCHRCQSFGHIDKACNMPPRCVKCGNNHLTSECKKEAAEAAMCANCKGDHPASYRGCPSYLKLKERLRELKEKALQKSQRNVGNDNLKTPSKATANTTTPKRVLQSKATGNSYADIAKGIGRENDQVKCTHESVTPSSLEIADIIDNGIERNDNEDWRNIMSYDVFRDDDTKPIRGTAVIVAKEFNAKKISLPSFNKISATGAVINGPNGPLNLISIKNINDIDSAMSKFTNLVGLAYLRGSRAKRRVPPGRVRLPFYILDLIKKRNRARKDLQKINSTFNIAKYKTLRALVQKEVRRFKNAQITKVIDISKCNEDKNELWKNISRITGKKSANASNLVINNHTLVNDKDKSEAFCEFLANQYIPFENNNDRLSDLVVGEVAGLSLAPTPRPCRGQALEKGSSGAVTQPAPAPSAGSFNQPLPSLPVLVSHVPQNSERVTTCRSALAEQALSTGSGGIPTNCSPPRDIEQNVRGVGKTASSIPISNAVVNRETVEAAENDGWTTVKQRRGGREGAATASPTTEDTIPRQNRFDLIADNELIEIDSPNGPPTAENTAIKNRFSKIPPIYIDKVKNWMQVFKKMREVCSFPPVARVAGRRTVVRCQTIADFFLVKSLLAEANEDFFTYRLASEKKKLYVIRDLPFGINTDDIRESLEDQGIMTTRVVQMQTTKPILSQLKEGIKSVPARLLPLFLIELHDATPSVELLALKYVCGLKIRIEKHRPPKGPPLSVVRAH</sequence>